<name>A0ACB8S395_9AGAM</name>
<gene>
    <name evidence="1" type="ORF">FA95DRAFT_1554990</name>
</gene>
<protein>
    <submittedName>
        <fullName evidence="1">Uncharacterized protein</fullName>
    </submittedName>
</protein>
<sequence>MSVPTNYVPSERHAQLNPRRVARHAPYTLSHRPRDHQVPVDAARVMLPMPTIDFTPPETPAQQIDIPFSIESHHLTGYQKDLRVIGVNPGMTLRASVPTGPSDTERFVHVTLPTNDLQQDLSTYELNREAFDGPRGTPKFIRIIQNATILVAEYEDGKQVEWRSTKHSVPKPIAGQVIAGLPPASGPQRTQRVAEPAASNKDQAAASAQGCHRPHCTECAKTRS</sequence>
<evidence type="ECO:0000313" key="1">
    <source>
        <dbReference type="EMBL" id="KAI0050959.1"/>
    </source>
</evidence>
<dbReference type="EMBL" id="MU275856">
    <property type="protein sequence ID" value="KAI0050959.1"/>
    <property type="molecule type" value="Genomic_DNA"/>
</dbReference>
<reference evidence="1" key="2">
    <citation type="journal article" date="2022" name="New Phytol.">
        <title>Evolutionary transition to the ectomycorrhizal habit in the genomes of a hyperdiverse lineage of mushroom-forming fungi.</title>
        <authorList>
            <person name="Looney B."/>
            <person name="Miyauchi S."/>
            <person name="Morin E."/>
            <person name="Drula E."/>
            <person name="Courty P.E."/>
            <person name="Kohler A."/>
            <person name="Kuo A."/>
            <person name="LaButti K."/>
            <person name="Pangilinan J."/>
            <person name="Lipzen A."/>
            <person name="Riley R."/>
            <person name="Andreopoulos W."/>
            <person name="He G."/>
            <person name="Johnson J."/>
            <person name="Nolan M."/>
            <person name="Tritt A."/>
            <person name="Barry K.W."/>
            <person name="Grigoriev I.V."/>
            <person name="Nagy L.G."/>
            <person name="Hibbett D."/>
            <person name="Henrissat B."/>
            <person name="Matheny P.B."/>
            <person name="Labbe J."/>
            <person name="Martin F.M."/>
        </authorList>
    </citation>
    <scope>NUCLEOTIDE SEQUENCE</scope>
    <source>
        <strain evidence="1">FP105234-sp</strain>
    </source>
</reference>
<comment type="caution">
    <text evidence="1">The sequence shown here is derived from an EMBL/GenBank/DDBJ whole genome shotgun (WGS) entry which is preliminary data.</text>
</comment>
<evidence type="ECO:0000313" key="2">
    <source>
        <dbReference type="Proteomes" id="UP000814033"/>
    </source>
</evidence>
<accession>A0ACB8S395</accession>
<proteinExistence type="predicted"/>
<organism evidence="1 2">
    <name type="scientific">Auriscalpium vulgare</name>
    <dbReference type="NCBI Taxonomy" id="40419"/>
    <lineage>
        <taxon>Eukaryota</taxon>
        <taxon>Fungi</taxon>
        <taxon>Dikarya</taxon>
        <taxon>Basidiomycota</taxon>
        <taxon>Agaricomycotina</taxon>
        <taxon>Agaricomycetes</taxon>
        <taxon>Russulales</taxon>
        <taxon>Auriscalpiaceae</taxon>
        <taxon>Auriscalpium</taxon>
    </lineage>
</organism>
<keyword evidence="2" id="KW-1185">Reference proteome</keyword>
<dbReference type="Proteomes" id="UP000814033">
    <property type="component" value="Unassembled WGS sequence"/>
</dbReference>
<reference evidence="1" key="1">
    <citation type="submission" date="2021-02" db="EMBL/GenBank/DDBJ databases">
        <authorList>
            <consortium name="DOE Joint Genome Institute"/>
            <person name="Ahrendt S."/>
            <person name="Looney B.P."/>
            <person name="Miyauchi S."/>
            <person name="Morin E."/>
            <person name="Drula E."/>
            <person name="Courty P.E."/>
            <person name="Chicoki N."/>
            <person name="Fauchery L."/>
            <person name="Kohler A."/>
            <person name="Kuo A."/>
            <person name="Labutti K."/>
            <person name="Pangilinan J."/>
            <person name="Lipzen A."/>
            <person name="Riley R."/>
            <person name="Andreopoulos W."/>
            <person name="He G."/>
            <person name="Johnson J."/>
            <person name="Barry K.W."/>
            <person name="Grigoriev I.V."/>
            <person name="Nagy L."/>
            <person name="Hibbett D."/>
            <person name="Henrissat B."/>
            <person name="Matheny P.B."/>
            <person name="Labbe J."/>
            <person name="Martin F."/>
        </authorList>
    </citation>
    <scope>NUCLEOTIDE SEQUENCE</scope>
    <source>
        <strain evidence="1">FP105234-sp</strain>
    </source>
</reference>